<evidence type="ECO:0000313" key="4">
    <source>
        <dbReference type="Proteomes" id="UP001549920"/>
    </source>
</evidence>
<evidence type="ECO:0000256" key="2">
    <source>
        <dbReference type="SAM" id="Phobius"/>
    </source>
</evidence>
<feature type="transmembrane region" description="Helical" evidence="2">
    <location>
        <begin position="240"/>
        <end position="260"/>
    </location>
</feature>
<keyword evidence="4" id="KW-1185">Reference proteome</keyword>
<name>A0ABR3IFK8_LOXSC</name>
<keyword evidence="2" id="KW-1133">Transmembrane helix</keyword>
<evidence type="ECO:0000256" key="1">
    <source>
        <dbReference type="SAM" id="MobiDB-lite"/>
    </source>
</evidence>
<feature type="region of interest" description="Disordered" evidence="1">
    <location>
        <begin position="324"/>
        <end position="356"/>
    </location>
</feature>
<feature type="transmembrane region" description="Helical" evidence="2">
    <location>
        <begin position="197"/>
        <end position="219"/>
    </location>
</feature>
<feature type="transmembrane region" description="Helical" evidence="2">
    <location>
        <begin position="154"/>
        <end position="177"/>
    </location>
</feature>
<dbReference type="SUPFAM" id="SSF81321">
    <property type="entry name" value="Family A G protein-coupled receptor-like"/>
    <property type="match status" value="1"/>
</dbReference>
<sequence>MSAISEAAHDEDESLACESEKCHWRNLLTDQMRETLQDANFSAGLATLIIGFWLNCAIIMSEKLRSEKCYRNLLNYTIAATVRRAVPVVFMTLPFRCLIECIGYSNLTCDFFGFVDTFIAVFELESLTQVCIERLIYALYIYKGWINPDWHNKLFVSISLFLAFLYSTLPLLGYGSYGKDFDCMNCTFDILLPTKAAYKLIVIVIFVLKNLKPTVVITFSLNFTRWLEVNKIKVNNKNEIVFTLSICIVVLVNIVFWFPIFLVRASVVMAQILHSNTEMIWSPCFVMWAISMHWISPAVAMIGLIWYNPRVRAKMTNLVSLRPIDSNEPTPPPTPAQPAQDTTPPPAQDTKAIKTN</sequence>
<keyword evidence="2" id="KW-0812">Transmembrane</keyword>
<dbReference type="EMBL" id="JBEUOH010000004">
    <property type="protein sequence ID" value="KAL0895044.1"/>
    <property type="molecule type" value="Genomic_DNA"/>
</dbReference>
<dbReference type="Proteomes" id="UP001549920">
    <property type="component" value="Unassembled WGS sequence"/>
</dbReference>
<accession>A0ABR3IFK8</accession>
<protein>
    <recommendedName>
        <fullName evidence="5">G-protein coupled receptors family 1 profile domain-containing protein</fullName>
    </recommendedName>
</protein>
<reference evidence="3 4" key="1">
    <citation type="submission" date="2024-06" db="EMBL/GenBank/DDBJ databases">
        <title>A chromosome-level genome assembly of beet webworm, Loxostege sticticalis.</title>
        <authorList>
            <person name="Zhang Y."/>
        </authorList>
    </citation>
    <scope>NUCLEOTIDE SEQUENCE [LARGE SCALE GENOMIC DNA]</scope>
    <source>
        <strain evidence="3">AQ026</strain>
        <tissue evidence="3">Whole body</tissue>
    </source>
</reference>
<keyword evidence="2" id="KW-0472">Membrane</keyword>
<dbReference type="Gene3D" id="1.20.1070.10">
    <property type="entry name" value="Rhodopsin 7-helix transmembrane proteins"/>
    <property type="match status" value="1"/>
</dbReference>
<gene>
    <name evidence="3" type="ORF">ABMA27_013511</name>
</gene>
<feature type="transmembrane region" description="Helical" evidence="2">
    <location>
        <begin position="41"/>
        <end position="61"/>
    </location>
</feature>
<proteinExistence type="predicted"/>
<evidence type="ECO:0008006" key="5">
    <source>
        <dbReference type="Google" id="ProtNLM"/>
    </source>
</evidence>
<feature type="transmembrane region" description="Helical" evidence="2">
    <location>
        <begin position="280"/>
        <end position="307"/>
    </location>
</feature>
<organism evidence="3 4">
    <name type="scientific">Loxostege sticticalis</name>
    <name type="common">Beet webworm moth</name>
    <dbReference type="NCBI Taxonomy" id="481309"/>
    <lineage>
        <taxon>Eukaryota</taxon>
        <taxon>Metazoa</taxon>
        <taxon>Ecdysozoa</taxon>
        <taxon>Arthropoda</taxon>
        <taxon>Hexapoda</taxon>
        <taxon>Insecta</taxon>
        <taxon>Pterygota</taxon>
        <taxon>Neoptera</taxon>
        <taxon>Endopterygota</taxon>
        <taxon>Lepidoptera</taxon>
        <taxon>Glossata</taxon>
        <taxon>Ditrysia</taxon>
        <taxon>Pyraloidea</taxon>
        <taxon>Crambidae</taxon>
        <taxon>Pyraustinae</taxon>
        <taxon>Loxostege</taxon>
    </lineage>
</organism>
<evidence type="ECO:0000313" key="3">
    <source>
        <dbReference type="EMBL" id="KAL0895044.1"/>
    </source>
</evidence>
<comment type="caution">
    <text evidence="3">The sequence shown here is derived from an EMBL/GenBank/DDBJ whole genome shotgun (WGS) entry which is preliminary data.</text>
</comment>